<evidence type="ECO:0000256" key="1">
    <source>
        <dbReference type="SAM" id="SignalP"/>
    </source>
</evidence>
<sequence>MKPSLRLAVLFASLGLALPATAQQQTMNDAHSASAGDTIGTVDFQADCADAVRADVDHALGMMHHMMYTQARGEFEAIARADPGCAMAHWGIATTLFQPLWGTTPDAADIARGREAIRKAREAAQEPREQRLIEATAAFFEPETDAVKERLAGWAEGMEAAYEAFPRDLDVASLYALSRLTLAASSDERKALHGEAEQVLRRAWETEPTHPGAVHYTIHSTDADGRAGNATRIVASYGAIAPDVPHALHMPSHIYVRLGDWPLVIEWNRRSADVAVNHIADGAKSFHYIHALDYLVYGYLQRGEDSAAQDVWEEAQANGPHEANFPGAFHLASIPARLAVEARDWEAAAALAPRDPENINREQFSWPAGLTSFARGLGAVHTGDLETAREAEQRLVTLADNARFAADQRFSTYIETDRRILAGWIAKAEGEPEKAITLMRSAGELEASVEKHPVTPGALLPPYEALGDLLLALERPGEALVAYEKSNGTWPKRYNTLAGAARAADAADDADAATLWSQRLRETAPGTERGSSHAIMTGTE</sequence>
<comment type="caution">
    <text evidence="2">The sequence shown here is derived from an EMBL/GenBank/DDBJ whole genome shotgun (WGS) entry which is preliminary data.</text>
</comment>
<feature type="signal peptide" evidence="1">
    <location>
        <begin position="1"/>
        <end position="22"/>
    </location>
</feature>
<dbReference type="RefSeq" id="WP_133736106.1">
    <property type="nucleotide sequence ID" value="NZ_SOAX01000003.1"/>
</dbReference>
<feature type="chain" id="PRO_5020507340" description="Tetratricopeptide repeat protein" evidence="1">
    <location>
        <begin position="23"/>
        <end position="540"/>
    </location>
</feature>
<name>A0A4R7JV50_9GAMM</name>
<dbReference type="EMBL" id="SOAX01000003">
    <property type="protein sequence ID" value="TDT41766.1"/>
    <property type="molecule type" value="Genomic_DNA"/>
</dbReference>
<evidence type="ECO:0000313" key="2">
    <source>
        <dbReference type="EMBL" id="TDT41766.1"/>
    </source>
</evidence>
<gene>
    <name evidence="2" type="ORF">DES49_1868</name>
</gene>
<evidence type="ECO:0008006" key="4">
    <source>
        <dbReference type="Google" id="ProtNLM"/>
    </source>
</evidence>
<dbReference type="Proteomes" id="UP000295830">
    <property type="component" value="Unassembled WGS sequence"/>
</dbReference>
<dbReference type="PANTHER" id="PTHR45588:SF1">
    <property type="entry name" value="WW DOMAIN-CONTAINING PROTEIN"/>
    <property type="match status" value="1"/>
</dbReference>
<reference evidence="2 3" key="1">
    <citation type="submission" date="2019-03" db="EMBL/GenBank/DDBJ databases">
        <title>Genomic Encyclopedia of Type Strains, Phase IV (KMG-IV): sequencing the most valuable type-strain genomes for metagenomic binning, comparative biology and taxonomic classification.</title>
        <authorList>
            <person name="Goeker M."/>
        </authorList>
    </citation>
    <scope>NUCLEOTIDE SEQUENCE [LARGE SCALE GENOMIC DNA]</scope>
    <source>
        <strain evidence="2 3">DSM 15505</strain>
    </source>
</reference>
<organism evidence="2 3">
    <name type="scientific">Halospina denitrificans</name>
    <dbReference type="NCBI Taxonomy" id="332522"/>
    <lineage>
        <taxon>Bacteria</taxon>
        <taxon>Pseudomonadati</taxon>
        <taxon>Pseudomonadota</taxon>
        <taxon>Gammaproteobacteria</taxon>
        <taxon>Halospina</taxon>
    </lineage>
</organism>
<keyword evidence="1" id="KW-0732">Signal</keyword>
<dbReference type="OrthoDB" id="9778494at2"/>
<keyword evidence="3" id="KW-1185">Reference proteome</keyword>
<accession>A0A4R7JV50</accession>
<proteinExistence type="predicted"/>
<dbReference type="Gene3D" id="1.25.40.10">
    <property type="entry name" value="Tetratricopeptide repeat domain"/>
    <property type="match status" value="2"/>
</dbReference>
<dbReference type="AlphaFoldDB" id="A0A4R7JV50"/>
<dbReference type="PANTHER" id="PTHR45588">
    <property type="entry name" value="TPR DOMAIN-CONTAINING PROTEIN"/>
    <property type="match status" value="1"/>
</dbReference>
<protein>
    <recommendedName>
        <fullName evidence="4">Tetratricopeptide repeat protein</fullName>
    </recommendedName>
</protein>
<dbReference type="InterPro" id="IPR011990">
    <property type="entry name" value="TPR-like_helical_dom_sf"/>
</dbReference>
<dbReference type="SUPFAM" id="SSF48452">
    <property type="entry name" value="TPR-like"/>
    <property type="match status" value="1"/>
</dbReference>
<evidence type="ECO:0000313" key="3">
    <source>
        <dbReference type="Proteomes" id="UP000295830"/>
    </source>
</evidence>